<comment type="caution">
    <text evidence="1">The sequence shown here is derived from an EMBL/GenBank/DDBJ whole genome shotgun (WGS) entry which is preliminary data.</text>
</comment>
<evidence type="ECO:0000313" key="1">
    <source>
        <dbReference type="EMBL" id="GBP83328.1"/>
    </source>
</evidence>
<organism evidence="1 2">
    <name type="scientific">Eumeta variegata</name>
    <name type="common">Bagworm moth</name>
    <name type="synonym">Eumeta japonica</name>
    <dbReference type="NCBI Taxonomy" id="151549"/>
    <lineage>
        <taxon>Eukaryota</taxon>
        <taxon>Metazoa</taxon>
        <taxon>Ecdysozoa</taxon>
        <taxon>Arthropoda</taxon>
        <taxon>Hexapoda</taxon>
        <taxon>Insecta</taxon>
        <taxon>Pterygota</taxon>
        <taxon>Neoptera</taxon>
        <taxon>Endopterygota</taxon>
        <taxon>Lepidoptera</taxon>
        <taxon>Glossata</taxon>
        <taxon>Ditrysia</taxon>
        <taxon>Tineoidea</taxon>
        <taxon>Psychidae</taxon>
        <taxon>Oiketicinae</taxon>
        <taxon>Eumeta</taxon>
    </lineage>
</organism>
<dbReference type="EMBL" id="BGZK01001615">
    <property type="protein sequence ID" value="GBP83328.1"/>
    <property type="molecule type" value="Genomic_DNA"/>
</dbReference>
<reference evidence="1 2" key="1">
    <citation type="journal article" date="2019" name="Commun. Biol.">
        <title>The bagworm genome reveals a unique fibroin gene that provides high tensile strength.</title>
        <authorList>
            <person name="Kono N."/>
            <person name="Nakamura H."/>
            <person name="Ohtoshi R."/>
            <person name="Tomita M."/>
            <person name="Numata K."/>
            <person name="Arakawa K."/>
        </authorList>
    </citation>
    <scope>NUCLEOTIDE SEQUENCE [LARGE SCALE GENOMIC DNA]</scope>
</reference>
<gene>
    <name evidence="1" type="ORF">EVAR_54345_1</name>
</gene>
<dbReference type="AlphaFoldDB" id="A0A4C1Z630"/>
<name>A0A4C1Z630_EUMVA</name>
<accession>A0A4C1Z630</accession>
<dbReference type="Proteomes" id="UP000299102">
    <property type="component" value="Unassembled WGS sequence"/>
</dbReference>
<keyword evidence="2" id="KW-1185">Reference proteome</keyword>
<proteinExistence type="predicted"/>
<evidence type="ECO:0000313" key="2">
    <source>
        <dbReference type="Proteomes" id="UP000299102"/>
    </source>
</evidence>
<protein>
    <submittedName>
        <fullName evidence="1">Uncharacterized protein</fullName>
    </submittedName>
</protein>
<sequence>MINIDEVGFNNPNFKEYPLTPCYFRLKSTNLKPSTLAKCELGVANDRCHQSDDLKKILINSSMVKSEPGMNSDRTQIKRLTPVGIAQRPIRMAAFAYSILVKYIACAAYCRVFTAAHKISYKCIWGNDRRDAAAGSALRINRRRKILTEGPAQHNRRRRRRVSRLPRHMAVAY</sequence>